<protein>
    <submittedName>
        <fullName evidence="2">Uncharacterized protein</fullName>
    </submittedName>
</protein>
<keyword evidence="1" id="KW-0812">Transmembrane</keyword>
<evidence type="ECO:0000313" key="2">
    <source>
        <dbReference type="EMBL" id="ANH82662.1"/>
    </source>
</evidence>
<name>A0A1A9I7N0_9BACT</name>
<evidence type="ECO:0000256" key="1">
    <source>
        <dbReference type="SAM" id="Phobius"/>
    </source>
</evidence>
<accession>A0A1A9I7N0</accession>
<keyword evidence="3" id="KW-1185">Reference proteome</keyword>
<dbReference type="STRING" id="1176587.A8C56_18275"/>
<keyword evidence="1" id="KW-0472">Membrane</keyword>
<dbReference type="OrthoDB" id="1144067at2"/>
<reference evidence="2 3" key="1">
    <citation type="submission" date="2016-05" db="EMBL/GenBank/DDBJ databases">
        <title>Niabella ginsenosidivorans BS26 whole genome sequencing.</title>
        <authorList>
            <person name="Im W.T."/>
            <person name="Siddiqi M.Z."/>
        </authorList>
    </citation>
    <scope>NUCLEOTIDE SEQUENCE [LARGE SCALE GENOMIC DNA]</scope>
    <source>
        <strain evidence="2 3">BS26</strain>
    </source>
</reference>
<sequence length="101" mass="11045">MDKTQKSPSLLFCLVMDAIGCLTYAVPGLGELGDILWAPVSGLIFAFTFGGKKGITGGLFNFIEEALPGTDFIPTFTIMWFLINKTGYFSKKRMAVPVKSR</sequence>
<dbReference type="KEGG" id="nia:A8C56_18275"/>
<dbReference type="AlphaFoldDB" id="A0A1A9I7N0"/>
<proteinExistence type="predicted"/>
<dbReference type="Proteomes" id="UP000077667">
    <property type="component" value="Chromosome"/>
</dbReference>
<gene>
    <name evidence="2" type="ORF">A8C56_18275</name>
</gene>
<keyword evidence="1" id="KW-1133">Transmembrane helix</keyword>
<dbReference type="RefSeq" id="WP_067759261.1">
    <property type="nucleotide sequence ID" value="NZ_CP015772.1"/>
</dbReference>
<organism evidence="2 3">
    <name type="scientific">Niabella ginsenosidivorans</name>
    <dbReference type="NCBI Taxonomy" id="1176587"/>
    <lineage>
        <taxon>Bacteria</taxon>
        <taxon>Pseudomonadati</taxon>
        <taxon>Bacteroidota</taxon>
        <taxon>Chitinophagia</taxon>
        <taxon>Chitinophagales</taxon>
        <taxon>Chitinophagaceae</taxon>
        <taxon>Niabella</taxon>
    </lineage>
</organism>
<feature type="transmembrane region" description="Helical" evidence="1">
    <location>
        <begin position="9"/>
        <end position="29"/>
    </location>
</feature>
<evidence type="ECO:0000313" key="3">
    <source>
        <dbReference type="Proteomes" id="UP000077667"/>
    </source>
</evidence>
<dbReference type="EMBL" id="CP015772">
    <property type="protein sequence ID" value="ANH82662.1"/>
    <property type="molecule type" value="Genomic_DNA"/>
</dbReference>